<feature type="domain" description="Phosphatidic acid phosphatase type 2/haloperoxidase" evidence="2">
    <location>
        <begin position="60"/>
        <end position="177"/>
    </location>
</feature>
<dbReference type="Proteomes" id="UP000294685">
    <property type="component" value="Unassembled WGS sequence"/>
</dbReference>
<dbReference type="InterPro" id="IPR036938">
    <property type="entry name" value="PAP2/HPO_sf"/>
</dbReference>
<feature type="transmembrane region" description="Helical" evidence="1">
    <location>
        <begin position="108"/>
        <end position="128"/>
    </location>
</feature>
<evidence type="ECO:0000313" key="3">
    <source>
        <dbReference type="EMBL" id="TDE30476.1"/>
    </source>
</evidence>
<evidence type="ECO:0000259" key="2">
    <source>
        <dbReference type="SMART" id="SM00014"/>
    </source>
</evidence>
<dbReference type="EMBL" id="SMLH01000002">
    <property type="protein sequence ID" value="TDE30476.1"/>
    <property type="molecule type" value="Genomic_DNA"/>
</dbReference>
<evidence type="ECO:0000256" key="1">
    <source>
        <dbReference type="SAM" id="Phobius"/>
    </source>
</evidence>
<feature type="transmembrane region" description="Helical" evidence="1">
    <location>
        <begin position="27"/>
        <end position="49"/>
    </location>
</feature>
<dbReference type="Gene3D" id="1.20.144.10">
    <property type="entry name" value="Phosphatidic acid phosphatase type 2/haloperoxidase"/>
    <property type="match status" value="2"/>
</dbReference>
<gene>
    <name evidence="3" type="ORF">E0I61_05630</name>
</gene>
<keyword evidence="1" id="KW-0812">Transmembrane</keyword>
<keyword evidence="1" id="KW-1133">Transmembrane helix</keyword>
<feature type="transmembrane region" description="Helical" evidence="1">
    <location>
        <begin position="135"/>
        <end position="152"/>
    </location>
</feature>
<dbReference type="RefSeq" id="WP_132070000.1">
    <property type="nucleotide sequence ID" value="NZ_SMLH01000002.1"/>
</dbReference>
<sequence>MLEKINQIDTKLFLFLNGKHNSFFDPIMYWASHKWFWLPFYVFLVFIIIREFHKKSVYILIGIGILITLCDQTASNLIKSSVKRLRPSHELALQNLVYLSKAGPGGKYGFISSHSANVFGLATFLILLLPAKYNWLKIILLFWAILVAYSRIYNGVHYPLDVIVAMFLGIFYAIIIHFFLNKILIKKSNEAV</sequence>
<name>A0ABY2DTA3_9FLAO</name>
<dbReference type="InterPro" id="IPR000326">
    <property type="entry name" value="PAP2/HPO"/>
</dbReference>
<reference evidence="3 4" key="1">
    <citation type="submission" date="2019-03" db="EMBL/GenBank/DDBJ databases">
        <title>Novel species of Flavobacterium.</title>
        <authorList>
            <person name="Liu Q."/>
            <person name="Xin Y.-H."/>
        </authorList>
    </citation>
    <scope>NUCLEOTIDE SEQUENCE [LARGE SCALE GENOMIC DNA]</scope>
    <source>
        <strain evidence="3 4">LB2P22</strain>
    </source>
</reference>
<dbReference type="SUPFAM" id="SSF48317">
    <property type="entry name" value="Acid phosphatase/Vanadium-dependent haloperoxidase"/>
    <property type="match status" value="1"/>
</dbReference>
<feature type="transmembrane region" description="Helical" evidence="1">
    <location>
        <begin position="56"/>
        <end position="78"/>
    </location>
</feature>
<protein>
    <submittedName>
        <fullName evidence="3">Phosphatase PAP2 family protein</fullName>
    </submittedName>
</protein>
<keyword evidence="1" id="KW-0472">Membrane</keyword>
<keyword evidence="4" id="KW-1185">Reference proteome</keyword>
<organism evidence="3 4">
    <name type="scientific">Flavobacterium ranwuense</name>
    <dbReference type="NCBI Taxonomy" id="2541725"/>
    <lineage>
        <taxon>Bacteria</taxon>
        <taxon>Pseudomonadati</taxon>
        <taxon>Bacteroidota</taxon>
        <taxon>Flavobacteriia</taxon>
        <taxon>Flavobacteriales</taxon>
        <taxon>Flavobacteriaceae</taxon>
        <taxon>Flavobacterium</taxon>
    </lineage>
</organism>
<evidence type="ECO:0000313" key="4">
    <source>
        <dbReference type="Proteomes" id="UP000294685"/>
    </source>
</evidence>
<proteinExistence type="predicted"/>
<dbReference type="PANTHER" id="PTHR14969">
    <property type="entry name" value="SPHINGOSINE-1-PHOSPHATE PHOSPHOHYDROLASE"/>
    <property type="match status" value="1"/>
</dbReference>
<dbReference type="PANTHER" id="PTHR14969:SF13">
    <property type="entry name" value="AT30094P"/>
    <property type="match status" value="1"/>
</dbReference>
<dbReference type="SMART" id="SM00014">
    <property type="entry name" value="acidPPc"/>
    <property type="match status" value="1"/>
</dbReference>
<feature type="transmembrane region" description="Helical" evidence="1">
    <location>
        <begin position="158"/>
        <end position="180"/>
    </location>
</feature>
<dbReference type="Pfam" id="PF01569">
    <property type="entry name" value="PAP2"/>
    <property type="match status" value="1"/>
</dbReference>
<accession>A0ABY2DTA3</accession>
<comment type="caution">
    <text evidence="3">The sequence shown here is derived from an EMBL/GenBank/DDBJ whole genome shotgun (WGS) entry which is preliminary data.</text>
</comment>